<feature type="region of interest" description="Disordered" evidence="2">
    <location>
        <begin position="553"/>
        <end position="586"/>
    </location>
</feature>
<dbReference type="InterPro" id="IPR006533">
    <property type="entry name" value="T6SS_Vgr_RhsGE"/>
</dbReference>
<name>A0A1N6TKG0_9RHOO</name>
<evidence type="ECO:0000256" key="2">
    <source>
        <dbReference type="SAM" id="MobiDB-lite"/>
    </source>
</evidence>
<evidence type="ECO:0000259" key="3">
    <source>
        <dbReference type="Pfam" id="PF04717"/>
    </source>
</evidence>
<dbReference type="OrthoDB" id="1907165at2"/>
<evidence type="ECO:0000313" key="7">
    <source>
        <dbReference type="Proteomes" id="UP000186819"/>
    </source>
</evidence>
<sequence length="885" mass="94382">MDFSLSQHASSAVDFLKRFTDATRLLSLHLDAGQPTSHALLIERLAGREALSECYRFECECLSPDAGITPDKLQGRRVGIALNGAAGGARWFNGVITRVEHVGAEGGFARFRFTIEPDFALLGIGRVARTYQDKSVPDLIAEELARWRTAIPLLDWRFDLHAKYPVRSYTVFHQESALAAVSRVAAEEGIGFYFEHLPAEGRQVGLTRVVFFDTVAGLPNNPQASVRFHRADVTEAADTIDRWRRMETLAPGAVALQSFDYKGVISLAAALPSERNSGAGGALMAALTDYAPQTQRYGSGSTDLERYARLRMEAYEAHAVTVEGEGCVRSALPGTVFALTGHYAVAAPENRFLLVAVEHDIRNNLPANPLTGPHDTTTSRSSLRREGEPGEGAGAEAGYRNRFTAMAANRPWRPRYDATAHAKPTAPGPQPATVVGPPDSEIHTDGQGRIQVQFHWDPEGRNTCWLRVLTPVAGAGWGTIALPRVGQGVLVDFIQNDIDRPVVLGALYDGDHSPPRFSGAGAYPANRALSGYQSREVSGTGFGELLFDDTTGQTKTKLSSEHGKTQLNQGWIGHPREEGRSEPRGEGFELRTDLAGALRAAQLLLSTEVRPGATGKTLDRQELLGNLEVALAIARQLADLATTHEAGSTDTKAQQELLSGIEQWESRRGANAAPAIAISAPAGIALASAGSVQAAAGTNLDFTAVQDANLSTGRKLALRAEQGFSAFAHREGLRLIAGRDDIRIQAHAGQIELGAAKPLHAYSLETLLFEAPQAAIRAGGCEITLADGTITLSAANGVKIAAPDFNFGGSYSGRLDLPGVPASSLRTDERIALAGRAGQAREAVAYEVKDAEAAVRDAGASAGDGATQTLVTDTAMAPLFLHLKP</sequence>
<dbReference type="NCBIfam" id="TIGR01646">
    <property type="entry name" value="vgr_GE"/>
    <property type="match status" value="1"/>
</dbReference>
<dbReference type="STRING" id="34027.SAMN05421829_10526"/>
<dbReference type="Pfam" id="PF10106">
    <property type="entry name" value="DUF2345"/>
    <property type="match status" value="1"/>
</dbReference>
<dbReference type="Pfam" id="PF05954">
    <property type="entry name" value="Phage_GPD"/>
    <property type="match status" value="1"/>
</dbReference>
<dbReference type="InterPro" id="IPR018769">
    <property type="entry name" value="VgrG2_DUF2345"/>
</dbReference>
<dbReference type="Pfam" id="PF13296">
    <property type="entry name" value="T6SS_Vgr"/>
    <property type="match status" value="1"/>
</dbReference>
<dbReference type="Gene3D" id="2.30.110.50">
    <property type="match status" value="1"/>
</dbReference>
<dbReference type="SUPFAM" id="SSF69279">
    <property type="entry name" value="Phage tail proteins"/>
    <property type="match status" value="2"/>
</dbReference>
<evidence type="ECO:0000259" key="5">
    <source>
        <dbReference type="Pfam" id="PF13296"/>
    </source>
</evidence>
<dbReference type="SUPFAM" id="SSF69255">
    <property type="entry name" value="gp5 N-terminal domain-like"/>
    <property type="match status" value="1"/>
</dbReference>
<comment type="similarity">
    <text evidence="1">Belongs to the VgrG protein family.</text>
</comment>
<dbReference type="Proteomes" id="UP000186819">
    <property type="component" value="Unassembled WGS sequence"/>
</dbReference>
<dbReference type="Gene3D" id="4.10.220.110">
    <property type="match status" value="1"/>
</dbReference>
<dbReference type="InterPro" id="IPR006531">
    <property type="entry name" value="Gp5/Vgr_OB"/>
</dbReference>
<protein>
    <submittedName>
        <fullName evidence="6">Type VI secretion system secreted protein VgrG</fullName>
    </submittedName>
</protein>
<dbReference type="Pfam" id="PF04717">
    <property type="entry name" value="Phage_base_V"/>
    <property type="match status" value="1"/>
</dbReference>
<accession>A0A1N6TKG0</accession>
<keyword evidence="7" id="KW-1185">Reference proteome</keyword>
<organism evidence="6 7">
    <name type="scientific">Aromatoleum tolulyticum</name>
    <dbReference type="NCBI Taxonomy" id="34027"/>
    <lineage>
        <taxon>Bacteria</taxon>
        <taxon>Pseudomonadati</taxon>
        <taxon>Pseudomonadota</taxon>
        <taxon>Betaproteobacteria</taxon>
        <taxon>Rhodocyclales</taxon>
        <taxon>Rhodocyclaceae</taxon>
        <taxon>Aromatoleum</taxon>
    </lineage>
</organism>
<dbReference type="Gene3D" id="3.55.50.10">
    <property type="entry name" value="Baseplate protein-like domains"/>
    <property type="match status" value="1"/>
</dbReference>
<reference evidence="7" key="1">
    <citation type="submission" date="2017-01" db="EMBL/GenBank/DDBJ databases">
        <authorList>
            <person name="Varghese N."/>
            <person name="Submissions S."/>
        </authorList>
    </citation>
    <scope>NUCLEOTIDE SEQUENCE [LARGE SCALE GENOMIC DNA]</scope>
    <source>
        <strain evidence="7">ATCC 51758</strain>
    </source>
</reference>
<evidence type="ECO:0000259" key="4">
    <source>
        <dbReference type="Pfam" id="PF10106"/>
    </source>
</evidence>
<dbReference type="InterPro" id="IPR037026">
    <property type="entry name" value="Vgr_OB-fold_dom_sf"/>
</dbReference>
<feature type="domain" description="Putative type VI secretion system Rhs element associated Vgr" evidence="5">
    <location>
        <begin position="535"/>
        <end position="641"/>
    </location>
</feature>
<evidence type="ECO:0000313" key="6">
    <source>
        <dbReference type="EMBL" id="SIQ53823.1"/>
    </source>
</evidence>
<dbReference type="InterPro" id="IPR017847">
    <property type="entry name" value="T6SS_RhsGE_Vgr_subset"/>
</dbReference>
<dbReference type="RefSeq" id="WP_084205017.1">
    <property type="nucleotide sequence ID" value="NZ_FTMD01000005.1"/>
</dbReference>
<gene>
    <name evidence="6" type="ORF">SAMN05421829_10526</name>
</gene>
<dbReference type="EMBL" id="FTMD01000005">
    <property type="protein sequence ID" value="SIQ53823.1"/>
    <property type="molecule type" value="Genomic_DNA"/>
</dbReference>
<dbReference type="Gene3D" id="2.40.50.230">
    <property type="entry name" value="Gp5 N-terminal domain"/>
    <property type="match status" value="1"/>
</dbReference>
<feature type="region of interest" description="Disordered" evidence="2">
    <location>
        <begin position="364"/>
        <end position="396"/>
    </location>
</feature>
<feature type="domain" description="DUF2345" evidence="4">
    <location>
        <begin position="670"/>
        <end position="809"/>
    </location>
</feature>
<dbReference type="InterPro" id="IPR028244">
    <property type="entry name" value="T6SS_Rhs_Vgr_dom"/>
</dbReference>
<feature type="compositionally biased region" description="Basic and acidic residues" evidence="2">
    <location>
        <begin position="574"/>
        <end position="586"/>
    </location>
</feature>
<evidence type="ECO:0000256" key="1">
    <source>
        <dbReference type="ARBA" id="ARBA00005558"/>
    </source>
</evidence>
<feature type="domain" description="Gp5/Type VI secretion system Vgr protein OB-fold" evidence="3">
    <location>
        <begin position="443"/>
        <end position="508"/>
    </location>
</feature>
<proteinExistence type="inferred from homology"/>
<dbReference type="NCBIfam" id="TIGR03361">
    <property type="entry name" value="VI_Rhs_Vgr"/>
    <property type="match status" value="1"/>
</dbReference>
<dbReference type="AlphaFoldDB" id="A0A1N6TKG0"/>